<evidence type="ECO:0000259" key="5">
    <source>
        <dbReference type="Pfam" id="PF00171"/>
    </source>
</evidence>
<dbReference type="PANTHER" id="PTHR43353">
    <property type="entry name" value="SUCCINATE-SEMIALDEHYDE DEHYDROGENASE, MITOCHONDRIAL"/>
    <property type="match status" value="1"/>
</dbReference>
<dbReference type="PANTHER" id="PTHR43353:SF5">
    <property type="entry name" value="SUCCINATE-SEMIALDEHYDE DEHYDROGENASE, MITOCHONDRIAL"/>
    <property type="match status" value="1"/>
</dbReference>
<dbReference type="EMBL" id="NWSL01000035">
    <property type="protein sequence ID" value="PDS47853.1"/>
    <property type="molecule type" value="Genomic_DNA"/>
</dbReference>
<evidence type="ECO:0000313" key="6">
    <source>
        <dbReference type="EMBL" id="PDS47853.1"/>
    </source>
</evidence>
<dbReference type="PROSITE" id="PS00070">
    <property type="entry name" value="ALDEHYDE_DEHYDR_CYS"/>
    <property type="match status" value="1"/>
</dbReference>
<evidence type="ECO:0000256" key="2">
    <source>
        <dbReference type="ARBA" id="ARBA00023002"/>
    </source>
</evidence>
<accession>A0ABX4J145</accession>
<dbReference type="EC" id="1.2.1.16" evidence="6"/>
<evidence type="ECO:0000256" key="3">
    <source>
        <dbReference type="PROSITE-ProRule" id="PRU10007"/>
    </source>
</evidence>
<gene>
    <name evidence="6" type="primary">gabD</name>
    <name evidence="6" type="ORF">CO662_32505</name>
</gene>
<sequence length="493" mass="52261">MAFTTALTRHVPFSSPLLRDAGYINGVWTSGDATKTFDVLNPATGELLASLPDMGAGETRTAIDAAHAAQPTWAARPAKERSALLRKWFDLMVANADELAAILTAEMGKPFPEARGEILYAAAYIEWYAEEAKRIYGETIPAPSQDKRMIVIRQPVGVVGTITPWNFPAAMIARKIAPALAVGCTAVSKPAEQTPLTAIALAVLAEQAGIPPGVFNVIVGVDGPAIGRELCGNEKVRKISFTGSTEVGRILMRQCADQIKKVSLELGGNAPFIVFDDADLDAAVEGAIASKYRNAGQTCVCANRLYVQSNVYDAFAAKLAAKVAEMPVGDGFEPGVLIGPLIDEQGLAKVEDHVSDALAKGAKVLIGGKRIDGAGTFFAPTVLTGVARGMKVAREETFGPVAPLFRFETVEDVIAQANDTEFGLAAYFYAGDLKKVWRVAEALEYGMIGINTGLMSSETAPFGGIKQSGLGREGSRHGADDYLEMKYLCIGGV</sequence>
<evidence type="ECO:0000256" key="4">
    <source>
        <dbReference type="RuleBase" id="RU003345"/>
    </source>
</evidence>
<protein>
    <submittedName>
        <fullName evidence="6">NAD-dependent succinate-semialdehyde dehydrogenase</fullName>
        <ecNumber evidence="6">1.2.1.16</ecNumber>
    </submittedName>
</protein>
<dbReference type="InterPro" id="IPR016163">
    <property type="entry name" value="Ald_DH_C"/>
</dbReference>
<dbReference type="InterPro" id="IPR016162">
    <property type="entry name" value="Ald_DH_N"/>
</dbReference>
<reference evidence="6 7" key="1">
    <citation type="submission" date="2017-09" db="EMBL/GenBank/DDBJ databases">
        <title>Comparative genomics of rhizobia isolated from Phaseolus vulgaris in China.</title>
        <authorList>
            <person name="Tong W."/>
        </authorList>
    </citation>
    <scope>NUCLEOTIDE SEQUENCE [LARGE SCALE GENOMIC DNA]</scope>
    <source>
        <strain evidence="6 7">Y27</strain>
    </source>
</reference>
<proteinExistence type="inferred from homology"/>
<dbReference type="CDD" id="cd07103">
    <property type="entry name" value="ALDH_F5_SSADH_GabD"/>
    <property type="match status" value="1"/>
</dbReference>
<dbReference type="InterPro" id="IPR029510">
    <property type="entry name" value="Ald_DH_CS_GLU"/>
</dbReference>
<comment type="similarity">
    <text evidence="1 4">Belongs to the aldehyde dehydrogenase family.</text>
</comment>
<feature type="domain" description="Aldehyde dehydrogenase" evidence="5">
    <location>
        <begin position="28"/>
        <end position="487"/>
    </location>
</feature>
<comment type="caution">
    <text evidence="6">The sequence shown here is derived from an EMBL/GenBank/DDBJ whole genome shotgun (WGS) entry which is preliminary data.</text>
</comment>
<dbReference type="Gene3D" id="3.40.605.10">
    <property type="entry name" value="Aldehyde Dehydrogenase, Chain A, domain 1"/>
    <property type="match status" value="1"/>
</dbReference>
<dbReference type="RefSeq" id="WP_047619844.1">
    <property type="nucleotide sequence ID" value="NZ_NWSK01000030.1"/>
</dbReference>
<keyword evidence="7" id="KW-1185">Reference proteome</keyword>
<dbReference type="Pfam" id="PF00171">
    <property type="entry name" value="Aldedh"/>
    <property type="match status" value="1"/>
</dbReference>
<dbReference type="InterPro" id="IPR050740">
    <property type="entry name" value="Aldehyde_DH_Superfamily"/>
</dbReference>
<evidence type="ECO:0000256" key="1">
    <source>
        <dbReference type="ARBA" id="ARBA00009986"/>
    </source>
</evidence>
<dbReference type="InterPro" id="IPR016160">
    <property type="entry name" value="Ald_DH_CS_CYS"/>
</dbReference>
<feature type="active site" evidence="3">
    <location>
        <position position="265"/>
    </location>
</feature>
<dbReference type="InterPro" id="IPR016161">
    <property type="entry name" value="Ald_DH/histidinol_DH"/>
</dbReference>
<keyword evidence="2 4" id="KW-0560">Oxidoreductase</keyword>
<dbReference type="NCBIfam" id="TIGR01780">
    <property type="entry name" value="SSADH"/>
    <property type="match status" value="1"/>
</dbReference>
<organism evidence="6 7">
    <name type="scientific">Rhizobium anhuiense</name>
    <dbReference type="NCBI Taxonomy" id="1184720"/>
    <lineage>
        <taxon>Bacteria</taxon>
        <taxon>Pseudomonadati</taxon>
        <taxon>Pseudomonadota</taxon>
        <taxon>Alphaproteobacteria</taxon>
        <taxon>Hyphomicrobiales</taxon>
        <taxon>Rhizobiaceae</taxon>
        <taxon>Rhizobium/Agrobacterium group</taxon>
        <taxon>Rhizobium</taxon>
    </lineage>
</organism>
<dbReference type="PROSITE" id="PS00687">
    <property type="entry name" value="ALDEHYDE_DEHYDR_GLU"/>
    <property type="match status" value="1"/>
</dbReference>
<dbReference type="Proteomes" id="UP000219972">
    <property type="component" value="Unassembled WGS sequence"/>
</dbReference>
<evidence type="ECO:0000313" key="7">
    <source>
        <dbReference type="Proteomes" id="UP000219972"/>
    </source>
</evidence>
<dbReference type="Gene3D" id="3.40.309.10">
    <property type="entry name" value="Aldehyde Dehydrogenase, Chain A, domain 2"/>
    <property type="match status" value="1"/>
</dbReference>
<dbReference type="GeneID" id="75217869"/>
<dbReference type="GO" id="GO:0009013">
    <property type="term" value="F:succinate-semialdehyde dehydrogenase [NAD(P)+] activity"/>
    <property type="evidence" value="ECO:0007669"/>
    <property type="project" value="UniProtKB-EC"/>
</dbReference>
<name>A0ABX4J145_9HYPH</name>
<dbReference type="InterPro" id="IPR010102">
    <property type="entry name" value="Succ_semiAld_DH"/>
</dbReference>
<dbReference type="SUPFAM" id="SSF53720">
    <property type="entry name" value="ALDH-like"/>
    <property type="match status" value="1"/>
</dbReference>
<dbReference type="InterPro" id="IPR015590">
    <property type="entry name" value="Aldehyde_DH_dom"/>
</dbReference>